<feature type="region of interest" description="Disordered" evidence="1">
    <location>
        <begin position="65"/>
        <end position="86"/>
    </location>
</feature>
<reference evidence="2" key="1">
    <citation type="journal article" date="2015" name="Nature">
        <title>Complex archaea that bridge the gap between prokaryotes and eukaryotes.</title>
        <authorList>
            <person name="Spang A."/>
            <person name="Saw J.H."/>
            <person name="Jorgensen S.L."/>
            <person name="Zaremba-Niedzwiedzka K."/>
            <person name="Martijn J."/>
            <person name="Lind A.E."/>
            <person name="van Eijk R."/>
            <person name="Schleper C."/>
            <person name="Guy L."/>
            <person name="Ettema T.J."/>
        </authorList>
    </citation>
    <scope>NUCLEOTIDE SEQUENCE</scope>
</reference>
<evidence type="ECO:0000256" key="1">
    <source>
        <dbReference type="SAM" id="MobiDB-lite"/>
    </source>
</evidence>
<organism evidence="2">
    <name type="scientific">marine sediment metagenome</name>
    <dbReference type="NCBI Taxonomy" id="412755"/>
    <lineage>
        <taxon>unclassified sequences</taxon>
        <taxon>metagenomes</taxon>
        <taxon>ecological metagenomes</taxon>
    </lineage>
</organism>
<dbReference type="AlphaFoldDB" id="A0A0F9KBT5"/>
<protein>
    <submittedName>
        <fullName evidence="2">Uncharacterized protein</fullName>
    </submittedName>
</protein>
<accession>A0A0F9KBT5</accession>
<proteinExistence type="predicted"/>
<feature type="non-terminal residue" evidence="2">
    <location>
        <position position="1"/>
    </location>
</feature>
<evidence type="ECO:0000313" key="2">
    <source>
        <dbReference type="EMBL" id="KKM79403.1"/>
    </source>
</evidence>
<comment type="caution">
    <text evidence="2">The sequence shown here is derived from an EMBL/GenBank/DDBJ whole genome shotgun (WGS) entry which is preliminary data.</text>
</comment>
<name>A0A0F9KBT5_9ZZZZ</name>
<feature type="compositionally biased region" description="Acidic residues" evidence="1">
    <location>
        <begin position="65"/>
        <end position="77"/>
    </location>
</feature>
<gene>
    <name evidence="2" type="ORF">LCGC14_1350130</name>
</gene>
<sequence length="86" mass="9695">RVPPSGLTRFHITTGDVAHGVNVLIRLRDLDGKIPNDRLLVHCLVALRFLANRRDLDFDEAVGESLELYDDPPEQQEPEGLTRPQP</sequence>
<dbReference type="EMBL" id="LAZR01008339">
    <property type="protein sequence ID" value="KKM79403.1"/>
    <property type="molecule type" value="Genomic_DNA"/>
</dbReference>